<reference evidence="1" key="2">
    <citation type="journal article" date="2016" name="Fungal Biol.">
        <title>Ochratoxin A production by Penicillium thymicola.</title>
        <authorList>
            <person name="Nguyen H.D.T."/>
            <person name="McMullin D.R."/>
            <person name="Ponomareva E."/>
            <person name="Riley R."/>
            <person name="Pomraning K.R."/>
            <person name="Baker S.E."/>
            <person name="Seifert K.A."/>
        </authorList>
    </citation>
    <scope>NUCLEOTIDE SEQUENCE</scope>
    <source>
        <strain evidence="1">DAOM 180753</strain>
    </source>
</reference>
<reference evidence="1" key="1">
    <citation type="submission" date="2015-06" db="EMBL/GenBank/DDBJ databases">
        <authorList>
            <person name="Nguyen H."/>
        </authorList>
    </citation>
    <scope>NUCLEOTIDE SEQUENCE</scope>
    <source>
        <strain evidence="1">DAOM 180753</strain>
    </source>
</reference>
<evidence type="ECO:0000313" key="2">
    <source>
        <dbReference type="Proteomes" id="UP001227192"/>
    </source>
</evidence>
<dbReference type="EMBL" id="LACB01000031">
    <property type="protein sequence ID" value="KAJ9491486.1"/>
    <property type="molecule type" value="Genomic_DNA"/>
</dbReference>
<accession>A0AAI9XBR7</accession>
<sequence length="66" mass="7321">MPRSSPGADSSVFEARALGFLRLDQGNRENDGIEWIVGRPIFDSRPMIGRHSTNIKKKKTRAIAAP</sequence>
<evidence type="ECO:0000313" key="1">
    <source>
        <dbReference type="EMBL" id="KAJ9491486.1"/>
    </source>
</evidence>
<protein>
    <submittedName>
        <fullName evidence="1">Uncharacterized protein</fullName>
    </submittedName>
</protein>
<dbReference type="AlphaFoldDB" id="A0AAI9XBR7"/>
<gene>
    <name evidence="1" type="ORF">VN97_g1766</name>
</gene>
<dbReference type="Proteomes" id="UP001227192">
    <property type="component" value="Unassembled WGS sequence"/>
</dbReference>
<organism evidence="1 2">
    <name type="scientific">Penicillium thymicola</name>
    <dbReference type="NCBI Taxonomy" id="293382"/>
    <lineage>
        <taxon>Eukaryota</taxon>
        <taxon>Fungi</taxon>
        <taxon>Dikarya</taxon>
        <taxon>Ascomycota</taxon>
        <taxon>Pezizomycotina</taxon>
        <taxon>Eurotiomycetes</taxon>
        <taxon>Eurotiomycetidae</taxon>
        <taxon>Eurotiales</taxon>
        <taxon>Aspergillaceae</taxon>
        <taxon>Penicillium</taxon>
    </lineage>
</organism>
<proteinExistence type="predicted"/>
<comment type="caution">
    <text evidence="1">The sequence shown here is derived from an EMBL/GenBank/DDBJ whole genome shotgun (WGS) entry which is preliminary data.</text>
</comment>
<keyword evidence="2" id="KW-1185">Reference proteome</keyword>
<name>A0AAI9XBR7_PENTH</name>